<protein>
    <submittedName>
        <fullName evidence="1">Uncharacterized protein</fullName>
    </submittedName>
</protein>
<reference evidence="1" key="1">
    <citation type="journal article" date="2021" name="New Phytol.">
        <title>Evolutionary innovations through gain and loss of genes in the ectomycorrhizal Boletales.</title>
        <authorList>
            <person name="Wu G."/>
            <person name="Miyauchi S."/>
            <person name="Morin E."/>
            <person name="Kuo A."/>
            <person name="Drula E."/>
            <person name="Varga T."/>
            <person name="Kohler A."/>
            <person name="Feng B."/>
            <person name="Cao Y."/>
            <person name="Lipzen A."/>
            <person name="Daum C."/>
            <person name="Hundley H."/>
            <person name="Pangilinan J."/>
            <person name="Johnson J."/>
            <person name="Barry K."/>
            <person name="LaButti K."/>
            <person name="Ng V."/>
            <person name="Ahrendt S."/>
            <person name="Min B."/>
            <person name="Choi I.G."/>
            <person name="Park H."/>
            <person name="Plett J.M."/>
            <person name="Magnuson J."/>
            <person name="Spatafora J.W."/>
            <person name="Nagy L.G."/>
            <person name="Henrissat B."/>
            <person name="Grigoriev I.V."/>
            <person name="Yang Z.L."/>
            <person name="Xu J."/>
            <person name="Martin F.M."/>
        </authorList>
    </citation>
    <scope>NUCLEOTIDE SEQUENCE</scope>
    <source>
        <strain evidence="1">ATCC 28755</strain>
    </source>
</reference>
<sequence>MVAPSNSPAVAVYCAASIGKVKAFQLAALSLGHALASARRPLVYGGANTGIMGVISGAVLDGGGKVTGIIPYAIYAAGGEKDKGDGVVKAASVAEALDERRRGEIVVNSMHERKVEMAKRVGGFVGLPGGFGTFEEILEVITWNQLNIHNKPVVLLNVHSYWEPLRELIRNGIREGLIRPQSERLVVFVDGPADHAQHETFDWGQASLNALNSWQPDQVQPLPFYWTHDVDSSDMSKVPVPVPESPQKVGWLRKVWHVRARSHTPFFRERAHL</sequence>
<organism evidence="1 2">
    <name type="scientific">Hygrophoropsis aurantiaca</name>
    <dbReference type="NCBI Taxonomy" id="72124"/>
    <lineage>
        <taxon>Eukaryota</taxon>
        <taxon>Fungi</taxon>
        <taxon>Dikarya</taxon>
        <taxon>Basidiomycota</taxon>
        <taxon>Agaricomycotina</taxon>
        <taxon>Agaricomycetes</taxon>
        <taxon>Agaricomycetidae</taxon>
        <taxon>Boletales</taxon>
        <taxon>Coniophorineae</taxon>
        <taxon>Hygrophoropsidaceae</taxon>
        <taxon>Hygrophoropsis</taxon>
    </lineage>
</organism>
<accession>A0ACB8ABY9</accession>
<evidence type="ECO:0000313" key="1">
    <source>
        <dbReference type="EMBL" id="KAH7910615.1"/>
    </source>
</evidence>
<dbReference type="Proteomes" id="UP000790377">
    <property type="component" value="Unassembled WGS sequence"/>
</dbReference>
<keyword evidence="2" id="KW-1185">Reference proteome</keyword>
<proteinExistence type="predicted"/>
<comment type="caution">
    <text evidence="1">The sequence shown here is derived from an EMBL/GenBank/DDBJ whole genome shotgun (WGS) entry which is preliminary data.</text>
</comment>
<dbReference type="EMBL" id="MU267706">
    <property type="protein sequence ID" value="KAH7910615.1"/>
    <property type="molecule type" value="Genomic_DNA"/>
</dbReference>
<evidence type="ECO:0000313" key="2">
    <source>
        <dbReference type="Proteomes" id="UP000790377"/>
    </source>
</evidence>
<gene>
    <name evidence="1" type="ORF">BJ138DRAFT_1135910</name>
</gene>
<name>A0ACB8ABY9_9AGAM</name>